<protein>
    <submittedName>
        <fullName evidence="3">Uncharacterized protein</fullName>
    </submittedName>
</protein>
<dbReference type="Proteomes" id="UP000039865">
    <property type="component" value="Unassembled WGS sequence"/>
</dbReference>
<accession>A0A078AXL1</accession>
<feature type="compositionally biased region" description="Polar residues" evidence="1">
    <location>
        <begin position="98"/>
        <end position="141"/>
    </location>
</feature>
<keyword evidence="2" id="KW-1133">Transmembrane helix</keyword>
<keyword evidence="2" id="KW-0812">Transmembrane</keyword>
<evidence type="ECO:0000313" key="3">
    <source>
        <dbReference type="EMBL" id="CDW85538.1"/>
    </source>
</evidence>
<name>A0A078AXL1_STYLE</name>
<gene>
    <name evidence="3" type="primary">Contig2981.g3188</name>
    <name evidence="3" type="ORF">STYLEM_14617</name>
</gene>
<organism evidence="3 4">
    <name type="scientific">Stylonychia lemnae</name>
    <name type="common">Ciliate</name>
    <dbReference type="NCBI Taxonomy" id="5949"/>
    <lineage>
        <taxon>Eukaryota</taxon>
        <taxon>Sar</taxon>
        <taxon>Alveolata</taxon>
        <taxon>Ciliophora</taxon>
        <taxon>Intramacronucleata</taxon>
        <taxon>Spirotrichea</taxon>
        <taxon>Stichotrichia</taxon>
        <taxon>Sporadotrichida</taxon>
        <taxon>Oxytrichidae</taxon>
        <taxon>Stylonychinae</taxon>
        <taxon>Stylonychia</taxon>
    </lineage>
</organism>
<dbReference type="EMBL" id="CCKQ01013826">
    <property type="protein sequence ID" value="CDW85538.1"/>
    <property type="molecule type" value="Genomic_DNA"/>
</dbReference>
<evidence type="ECO:0000313" key="4">
    <source>
        <dbReference type="Proteomes" id="UP000039865"/>
    </source>
</evidence>
<proteinExistence type="predicted"/>
<feature type="region of interest" description="Disordered" evidence="1">
    <location>
        <begin position="61"/>
        <end position="145"/>
    </location>
</feature>
<dbReference type="AlphaFoldDB" id="A0A078AXL1"/>
<reference evidence="3 4" key="1">
    <citation type="submission" date="2014-06" db="EMBL/GenBank/DDBJ databases">
        <authorList>
            <person name="Swart Estienne"/>
        </authorList>
    </citation>
    <scope>NUCLEOTIDE SEQUENCE [LARGE SCALE GENOMIC DNA]</scope>
    <source>
        <strain evidence="3 4">130c</strain>
    </source>
</reference>
<evidence type="ECO:0000256" key="2">
    <source>
        <dbReference type="SAM" id="Phobius"/>
    </source>
</evidence>
<sequence>MQFCDNSLNISEPSEVTNLKCMVFVTFVSTYSIVAIIILVLYIIHRVEIIREKNRRIREDQQCDELKTSPQSKLSKYGKATVQNRDREESEYQLPWKSINQNQTLGQTTESNYNPLSNGGNIYRNYKTSSMRSQNEDQSLLSRVGGRSIDDLQGTFHSRNRSMSRQQILLRPDKRLSFGMLDEDEQQSQSNNENLLSQFNSSKITGDNQKQISLRK</sequence>
<keyword evidence="2" id="KW-0472">Membrane</keyword>
<evidence type="ECO:0000256" key="1">
    <source>
        <dbReference type="SAM" id="MobiDB-lite"/>
    </source>
</evidence>
<dbReference type="InParanoid" id="A0A078AXL1"/>
<feature type="transmembrane region" description="Helical" evidence="2">
    <location>
        <begin position="22"/>
        <end position="44"/>
    </location>
</feature>
<keyword evidence="4" id="KW-1185">Reference proteome</keyword>